<name>W1YJ18_9ZZZZ</name>
<gene>
    <name evidence="1" type="ORF">Q604_UNBC04340G0001</name>
</gene>
<evidence type="ECO:0000313" key="1">
    <source>
        <dbReference type="EMBL" id="ETJ41730.1"/>
    </source>
</evidence>
<sequence length="48" mass="5251">MYYFVISRTKWPISGMISLLIAKVTAPTDPGTENIKVLLLTPASARDA</sequence>
<proteinExistence type="predicted"/>
<accession>W1YJ18</accession>
<comment type="caution">
    <text evidence="1">The sequence shown here is derived from an EMBL/GenBank/DDBJ whole genome shotgun (WGS) entry which is preliminary data.</text>
</comment>
<dbReference type="EMBL" id="AZMM01004340">
    <property type="protein sequence ID" value="ETJ41730.1"/>
    <property type="molecule type" value="Genomic_DNA"/>
</dbReference>
<protein>
    <submittedName>
        <fullName evidence="1">Uncharacterized protein</fullName>
    </submittedName>
</protein>
<organism evidence="1">
    <name type="scientific">human gut metagenome</name>
    <dbReference type="NCBI Taxonomy" id="408170"/>
    <lineage>
        <taxon>unclassified sequences</taxon>
        <taxon>metagenomes</taxon>
        <taxon>organismal metagenomes</taxon>
    </lineage>
</organism>
<dbReference type="AlphaFoldDB" id="W1YJ18"/>
<reference evidence="1" key="1">
    <citation type="submission" date="2013-12" db="EMBL/GenBank/DDBJ databases">
        <title>A Varibaculum cambriense genome reconstructed from a premature infant gut community with otherwise low bacterial novelty that shifts toward anaerobic metabolism during the third week of life.</title>
        <authorList>
            <person name="Brown C.T."/>
            <person name="Sharon I."/>
            <person name="Thomas B.C."/>
            <person name="Castelle C.J."/>
            <person name="Morowitz M.J."/>
            <person name="Banfield J.F."/>
        </authorList>
    </citation>
    <scope>NUCLEOTIDE SEQUENCE</scope>
</reference>
<feature type="non-terminal residue" evidence="1">
    <location>
        <position position="48"/>
    </location>
</feature>